<feature type="domain" description="DUF3741" evidence="3">
    <location>
        <begin position="92"/>
        <end position="108"/>
    </location>
</feature>
<feature type="compositionally biased region" description="Polar residues" evidence="1">
    <location>
        <begin position="134"/>
        <end position="143"/>
    </location>
</feature>
<feature type="compositionally biased region" description="Polar residues" evidence="1">
    <location>
        <begin position="227"/>
        <end position="254"/>
    </location>
</feature>
<feature type="domain" description="DUF4378" evidence="2">
    <location>
        <begin position="709"/>
        <end position="873"/>
    </location>
</feature>
<evidence type="ECO:0000313" key="4">
    <source>
        <dbReference type="EMBL" id="KAK1261325.1"/>
    </source>
</evidence>
<feature type="region of interest" description="Disordered" evidence="1">
    <location>
        <begin position="617"/>
        <end position="641"/>
    </location>
</feature>
<feature type="region of interest" description="Disordered" evidence="1">
    <location>
        <begin position="297"/>
        <end position="317"/>
    </location>
</feature>
<proteinExistence type="predicted"/>
<name>A0AAV9ABM2_ACOGR</name>
<reference evidence="4" key="1">
    <citation type="journal article" date="2023" name="Nat. Commun.">
        <title>Diploid and tetraploid genomes of Acorus and the evolution of monocots.</title>
        <authorList>
            <person name="Ma L."/>
            <person name="Liu K.W."/>
            <person name="Li Z."/>
            <person name="Hsiao Y.Y."/>
            <person name="Qi Y."/>
            <person name="Fu T."/>
            <person name="Tang G.D."/>
            <person name="Zhang D."/>
            <person name="Sun W.H."/>
            <person name="Liu D.K."/>
            <person name="Li Y."/>
            <person name="Chen G.Z."/>
            <person name="Liu X.D."/>
            <person name="Liao X.Y."/>
            <person name="Jiang Y.T."/>
            <person name="Yu X."/>
            <person name="Hao Y."/>
            <person name="Huang J."/>
            <person name="Zhao X.W."/>
            <person name="Ke S."/>
            <person name="Chen Y.Y."/>
            <person name="Wu W.L."/>
            <person name="Hsu J.L."/>
            <person name="Lin Y.F."/>
            <person name="Huang M.D."/>
            <person name="Li C.Y."/>
            <person name="Huang L."/>
            <person name="Wang Z.W."/>
            <person name="Zhao X."/>
            <person name="Zhong W.Y."/>
            <person name="Peng D.H."/>
            <person name="Ahmad S."/>
            <person name="Lan S."/>
            <person name="Zhang J.S."/>
            <person name="Tsai W.C."/>
            <person name="Van de Peer Y."/>
            <person name="Liu Z.J."/>
        </authorList>
    </citation>
    <scope>NUCLEOTIDE SEQUENCE</scope>
    <source>
        <strain evidence="4">SCP</strain>
    </source>
</reference>
<dbReference type="InterPro" id="IPR025486">
    <property type="entry name" value="DUF4378"/>
</dbReference>
<comment type="caution">
    <text evidence="4">The sequence shown here is derived from an EMBL/GenBank/DDBJ whole genome shotgun (WGS) entry which is preliminary data.</text>
</comment>
<dbReference type="Pfam" id="PF14383">
    <property type="entry name" value="VARLMGL"/>
    <property type="match status" value="1"/>
</dbReference>
<dbReference type="PANTHER" id="PTHR40836:SF4">
    <property type="entry name" value="RB1-INDUCIBLE COILED-COIL PROTEIN"/>
    <property type="match status" value="1"/>
</dbReference>
<dbReference type="EMBL" id="JAUJYN010000010">
    <property type="protein sequence ID" value="KAK1261325.1"/>
    <property type="molecule type" value="Genomic_DNA"/>
</dbReference>
<feature type="region of interest" description="Disordered" evidence="1">
    <location>
        <begin position="220"/>
        <end position="269"/>
    </location>
</feature>
<protein>
    <recommendedName>
        <fullName evidence="6">DUF4378 domain-containing protein</fullName>
    </recommendedName>
</protein>
<organism evidence="4 5">
    <name type="scientific">Acorus gramineus</name>
    <name type="common">Dwarf sweet flag</name>
    <dbReference type="NCBI Taxonomy" id="55184"/>
    <lineage>
        <taxon>Eukaryota</taxon>
        <taxon>Viridiplantae</taxon>
        <taxon>Streptophyta</taxon>
        <taxon>Embryophyta</taxon>
        <taxon>Tracheophyta</taxon>
        <taxon>Spermatophyta</taxon>
        <taxon>Magnoliopsida</taxon>
        <taxon>Liliopsida</taxon>
        <taxon>Acoraceae</taxon>
        <taxon>Acorus</taxon>
    </lineage>
</organism>
<sequence length="882" mass="99527">MEGILHFFDFNHASTSRKLWPHKRHGDGLEAPRNSLELPIETSQNYPGVPDNIPYSYQVRPTSAKRNLHANGTPMKKLIDDEMSKETDGKRNTPSVVARLMGMDALPSDIKPVVHAKVGVSEHAKSIAPGREPTGNSIITDYSSLRPIPIQKSSTSTKLSKPRPREHPQEELLQKFKREFEAWQASRFSELSNQAITQENFNKEKMVRYVDAKKDLILKKPREQDHTSTSTSGLSSQHYGDTSSRGYLSKQYQPNRKKPLTPSNRTRTRDFELLPPMIWNEKSGRLSSPTRIVILRPSSEGNEDNQGPWGGSAETVKEEGSIEDFLEEVKEKLRSEIQGKDRNGVMLKGNAVDDSFRQRTTAPKVIARHIAKQIRENVTRDLGMNLMRSESTRSYRNEVEYNGPGSCEFISRDTRKFLSERMRNVLREETDGGGTSVFEQDRLKSRLTTGASETGRDLGCWDGVQDEYGTKTKSFRHEQKNDEVFNPMDTSPRNLVRSLSAPVSGTAFGKLLLEDPQVLTGVIRRKHEATESNSGERRRPRKDVFNIKGRVSSLRQNFMLKGKLFGKKNQSAEVGADEYESKKFAMEAPSALINHGATKARNLTTLLHFADSRLCENPTEVPPSPASLGSSSPEEFWRPADHPSPVSPLDITLIEGHSTSQVPKDISCNLSVLDTLDPLDIDGFEEANIIEKKHDNEAGIVDLECQSQTYIRDVLIASGLYELSSECTISSWDSVTKPIPNWVFDRVEESYRESGKTDDGILVSSDDINVSHRVLFDLLNEALTNLRRPTMPSYAFKRCFPIHVTMPRGKRLLDTLWRVIETYMHPLINGSPSLDSLMASDMRMDCWSNLGSDDGDVLAMDLEWMIFEDLIDEAVKDFYNDE</sequence>
<dbReference type="AlphaFoldDB" id="A0AAV9ABM2"/>
<gene>
    <name evidence="4" type="ORF">QJS04_geneDACA001391</name>
</gene>
<reference evidence="4" key="2">
    <citation type="submission" date="2023-06" db="EMBL/GenBank/DDBJ databases">
        <authorList>
            <person name="Ma L."/>
            <person name="Liu K.-W."/>
            <person name="Li Z."/>
            <person name="Hsiao Y.-Y."/>
            <person name="Qi Y."/>
            <person name="Fu T."/>
            <person name="Tang G."/>
            <person name="Zhang D."/>
            <person name="Sun W.-H."/>
            <person name="Liu D.-K."/>
            <person name="Li Y."/>
            <person name="Chen G.-Z."/>
            <person name="Liu X.-D."/>
            <person name="Liao X.-Y."/>
            <person name="Jiang Y.-T."/>
            <person name="Yu X."/>
            <person name="Hao Y."/>
            <person name="Huang J."/>
            <person name="Zhao X.-W."/>
            <person name="Ke S."/>
            <person name="Chen Y.-Y."/>
            <person name="Wu W.-L."/>
            <person name="Hsu J.-L."/>
            <person name="Lin Y.-F."/>
            <person name="Huang M.-D."/>
            <person name="Li C.-Y."/>
            <person name="Huang L."/>
            <person name="Wang Z.-W."/>
            <person name="Zhao X."/>
            <person name="Zhong W.-Y."/>
            <person name="Peng D.-H."/>
            <person name="Ahmad S."/>
            <person name="Lan S."/>
            <person name="Zhang J.-S."/>
            <person name="Tsai W.-C."/>
            <person name="Van De Peer Y."/>
            <person name="Liu Z.-J."/>
        </authorList>
    </citation>
    <scope>NUCLEOTIDE SEQUENCE</scope>
    <source>
        <strain evidence="4">SCP</strain>
        <tissue evidence="4">Leaves</tissue>
    </source>
</reference>
<evidence type="ECO:0000256" key="1">
    <source>
        <dbReference type="SAM" id="MobiDB-lite"/>
    </source>
</evidence>
<evidence type="ECO:0000313" key="5">
    <source>
        <dbReference type="Proteomes" id="UP001179952"/>
    </source>
</evidence>
<dbReference type="Pfam" id="PF14309">
    <property type="entry name" value="DUF4378"/>
    <property type="match status" value="1"/>
</dbReference>
<dbReference type="InterPro" id="IPR032795">
    <property type="entry name" value="DUF3741-assoc"/>
</dbReference>
<evidence type="ECO:0000259" key="3">
    <source>
        <dbReference type="Pfam" id="PF14383"/>
    </source>
</evidence>
<feature type="region of interest" description="Disordered" evidence="1">
    <location>
        <begin position="124"/>
        <end position="169"/>
    </location>
</feature>
<keyword evidence="5" id="KW-1185">Reference proteome</keyword>
<dbReference type="Proteomes" id="UP001179952">
    <property type="component" value="Unassembled WGS sequence"/>
</dbReference>
<evidence type="ECO:0000259" key="2">
    <source>
        <dbReference type="Pfam" id="PF14309"/>
    </source>
</evidence>
<evidence type="ECO:0008006" key="6">
    <source>
        <dbReference type="Google" id="ProtNLM"/>
    </source>
</evidence>
<accession>A0AAV9ABM2</accession>
<dbReference type="PANTHER" id="PTHR40836">
    <property type="entry name" value="RB1-INDUCIBLE COILED-COIL PROTEIN"/>
    <property type="match status" value="1"/>
</dbReference>